<dbReference type="EMBL" id="MWZD01000013">
    <property type="protein sequence ID" value="PRI12001.1"/>
    <property type="molecule type" value="Genomic_DNA"/>
</dbReference>
<dbReference type="Proteomes" id="UP000238650">
    <property type="component" value="Unassembled WGS sequence"/>
</dbReference>
<feature type="transmembrane region" description="Helical" evidence="1">
    <location>
        <begin position="204"/>
        <end position="228"/>
    </location>
</feature>
<reference evidence="3 4" key="1">
    <citation type="journal article" date="2017" name="New Microbes New Infect">
        <title>Genome sequence of 'Leucobacter massiliensis' sp. nov. isolated from human pharynx after travel to the 2014 Hajj.</title>
        <authorList>
            <person name="Leangapichart T."/>
            <person name="Gautret P."/>
            <person name="Nguyen T.T."/>
            <person name="Armstrong N."/>
            <person name="Rolain J.M."/>
        </authorList>
    </citation>
    <scope>NUCLEOTIDE SEQUENCE [LARGE SCALE GENOMIC DNA]</scope>
    <source>
        <strain evidence="3 4">122RC15</strain>
    </source>
</reference>
<feature type="transmembrane region" description="Helical" evidence="1">
    <location>
        <begin position="120"/>
        <end position="138"/>
    </location>
</feature>
<feature type="transmembrane region" description="Helical" evidence="1">
    <location>
        <begin position="234"/>
        <end position="257"/>
    </location>
</feature>
<dbReference type="Pfam" id="PF01569">
    <property type="entry name" value="PAP2"/>
    <property type="match status" value="1"/>
</dbReference>
<feature type="transmembrane region" description="Helical" evidence="1">
    <location>
        <begin position="145"/>
        <end position="166"/>
    </location>
</feature>
<comment type="caution">
    <text evidence="3">The sequence shown here is derived from an EMBL/GenBank/DDBJ whole genome shotgun (WGS) entry which is preliminary data.</text>
</comment>
<dbReference type="Gene3D" id="1.20.144.10">
    <property type="entry name" value="Phosphatidic acid phosphatase type 2/haloperoxidase"/>
    <property type="match status" value="1"/>
</dbReference>
<evidence type="ECO:0000259" key="2">
    <source>
        <dbReference type="Pfam" id="PF01569"/>
    </source>
</evidence>
<organism evidence="3 4">
    <name type="scientific">Leucobacter massiliensis</name>
    <dbReference type="NCBI Taxonomy" id="1686285"/>
    <lineage>
        <taxon>Bacteria</taxon>
        <taxon>Bacillati</taxon>
        <taxon>Actinomycetota</taxon>
        <taxon>Actinomycetes</taxon>
        <taxon>Micrococcales</taxon>
        <taxon>Microbacteriaceae</taxon>
        <taxon>Leucobacter</taxon>
    </lineage>
</organism>
<gene>
    <name evidence="3" type="ORF">B4915_02725</name>
</gene>
<feature type="transmembrane region" description="Helical" evidence="1">
    <location>
        <begin position="57"/>
        <end position="76"/>
    </location>
</feature>
<dbReference type="OrthoDB" id="3240395at2"/>
<proteinExistence type="predicted"/>
<keyword evidence="1" id="KW-0812">Transmembrane</keyword>
<feature type="transmembrane region" description="Helical" evidence="1">
    <location>
        <begin position="83"/>
        <end position="100"/>
    </location>
</feature>
<evidence type="ECO:0000256" key="1">
    <source>
        <dbReference type="SAM" id="Phobius"/>
    </source>
</evidence>
<dbReference type="AlphaFoldDB" id="A0A2S9QQY6"/>
<accession>A0A2S9QQY6</accession>
<dbReference type="InterPro" id="IPR036938">
    <property type="entry name" value="PAP2/HPO_sf"/>
</dbReference>
<dbReference type="InterPro" id="IPR000326">
    <property type="entry name" value="PAP2/HPO"/>
</dbReference>
<dbReference type="SUPFAM" id="SSF48317">
    <property type="entry name" value="Acid phosphatase/Vanadium-dependent haloperoxidase"/>
    <property type="match status" value="1"/>
</dbReference>
<sequence length="262" mass="26860">MSRLGGRGRALGFVLLWAAIGVGSYVLGVRNPLGQRAEDTALDAADFTFSPPPPLNLVSVPTVAVALLIVGGIAFFAHGIRRAAVVTLVPALTIVASQLLKQQLLTRPQLFELDLPNTFPSGHMTVFAALTGALIWAVPARIRGIVTLGGAALLGAAGWQLLAFGWHRPSDVFGGLALAALAFSLACLIRPATVRGTPFLARTVSIGLLVVTGAVAAAALVLVGLAVLQENAALMLSAGEFGGVSLAALAARTLFLLCSARS</sequence>
<keyword evidence="1" id="KW-0472">Membrane</keyword>
<name>A0A2S9QQY6_9MICO</name>
<keyword evidence="1" id="KW-1133">Transmembrane helix</keyword>
<protein>
    <submittedName>
        <fullName evidence="3">Phosphoesterase</fullName>
    </submittedName>
</protein>
<feature type="transmembrane region" description="Helical" evidence="1">
    <location>
        <begin position="172"/>
        <end position="192"/>
    </location>
</feature>
<keyword evidence="4" id="KW-1185">Reference proteome</keyword>
<feature type="domain" description="Phosphatidic acid phosphatase type 2/haloperoxidase" evidence="2">
    <location>
        <begin position="109"/>
        <end position="189"/>
    </location>
</feature>
<evidence type="ECO:0000313" key="4">
    <source>
        <dbReference type="Proteomes" id="UP000238650"/>
    </source>
</evidence>
<dbReference type="RefSeq" id="WP_105804313.1">
    <property type="nucleotide sequence ID" value="NZ_MWZD01000013.1"/>
</dbReference>
<evidence type="ECO:0000313" key="3">
    <source>
        <dbReference type="EMBL" id="PRI12001.1"/>
    </source>
</evidence>